<dbReference type="InterPro" id="IPR036291">
    <property type="entry name" value="NAD(P)-bd_dom_sf"/>
</dbReference>
<keyword evidence="5" id="KW-0560">Oxidoreductase</keyword>
<comment type="similarity">
    <text evidence="2">Belongs to the zinc-containing alcohol dehydrogenase family.</text>
</comment>
<protein>
    <submittedName>
        <fullName evidence="7">Zinc-binding dehydrogenase</fullName>
    </submittedName>
</protein>
<dbReference type="SMART" id="SM00829">
    <property type="entry name" value="PKS_ER"/>
    <property type="match status" value="1"/>
</dbReference>
<evidence type="ECO:0000256" key="2">
    <source>
        <dbReference type="ARBA" id="ARBA00008072"/>
    </source>
</evidence>
<dbReference type="InterPro" id="IPR011032">
    <property type="entry name" value="GroES-like_sf"/>
</dbReference>
<dbReference type="Gene3D" id="3.90.180.10">
    <property type="entry name" value="Medium-chain alcohol dehydrogenases, catalytic domain"/>
    <property type="match status" value="1"/>
</dbReference>
<dbReference type="InterPro" id="IPR020843">
    <property type="entry name" value="ER"/>
</dbReference>
<evidence type="ECO:0000259" key="6">
    <source>
        <dbReference type="SMART" id="SM00829"/>
    </source>
</evidence>
<sequence length="337" mass="34259">MRVARLHAIGDVRVAQEPRPVTGPGESLVRVTAIGLCGSDLHWFAQGGIGDAQLTRPLVLGHEFAGVVEGGPLDGQRVAVDPARPCGACEQCLEGNRNLCPTVGFAGHGANDGGLREYVAWPTELLHAVPTSLSDADAAMLEPLGVAVHAHDLGKPRIGAAVAVIGCGPIGLCLVQLARAGGAITVVAVEPLAHRRAAAAAMGADVVLDADAPDIEAQILAATGGRGVDVAFEAAGNDAAVGLAVGAARPGGRVILAGIPDRDDTSFPASVARRKGLTIKLSRRMKEVYRRSIALAAAGRVDVASVVSHTFGLDRAGEAFAVASDRVGLKVIVAPTS</sequence>
<dbReference type="Proteomes" id="UP000663937">
    <property type="component" value="Chromosome"/>
</dbReference>
<reference evidence="7" key="1">
    <citation type="submission" date="2021-03" db="EMBL/GenBank/DDBJ databases">
        <title>Pengzhenrongella sicca gen. nov., sp. nov., a new member of suborder Micrococcineae isolated from High-Arctic tundra soil.</title>
        <authorList>
            <person name="Peng F."/>
        </authorList>
    </citation>
    <scope>NUCLEOTIDE SEQUENCE</scope>
    <source>
        <strain evidence="7">LRZ-2</strain>
    </source>
</reference>
<dbReference type="InterPro" id="IPR013154">
    <property type="entry name" value="ADH-like_N"/>
</dbReference>
<dbReference type="GO" id="GO:0016491">
    <property type="term" value="F:oxidoreductase activity"/>
    <property type="evidence" value="ECO:0007669"/>
    <property type="project" value="UniProtKB-KW"/>
</dbReference>
<dbReference type="Gene3D" id="3.40.50.720">
    <property type="entry name" value="NAD(P)-binding Rossmann-like Domain"/>
    <property type="match status" value="1"/>
</dbReference>
<evidence type="ECO:0000256" key="3">
    <source>
        <dbReference type="ARBA" id="ARBA00022723"/>
    </source>
</evidence>
<dbReference type="InterPro" id="IPR013149">
    <property type="entry name" value="ADH-like_C"/>
</dbReference>
<evidence type="ECO:0000256" key="5">
    <source>
        <dbReference type="ARBA" id="ARBA00023002"/>
    </source>
</evidence>
<dbReference type="SUPFAM" id="SSF51735">
    <property type="entry name" value="NAD(P)-binding Rossmann-fold domains"/>
    <property type="match status" value="1"/>
</dbReference>
<comment type="cofactor">
    <cofactor evidence="1">
        <name>Zn(2+)</name>
        <dbReference type="ChEBI" id="CHEBI:29105"/>
    </cofactor>
</comment>
<keyword evidence="3" id="KW-0479">Metal-binding</keyword>
<evidence type="ECO:0000313" key="7">
    <source>
        <dbReference type="EMBL" id="QTE31482.1"/>
    </source>
</evidence>
<evidence type="ECO:0000256" key="4">
    <source>
        <dbReference type="ARBA" id="ARBA00022833"/>
    </source>
</evidence>
<keyword evidence="8" id="KW-1185">Reference proteome</keyword>
<dbReference type="Pfam" id="PF08240">
    <property type="entry name" value="ADH_N"/>
    <property type="match status" value="1"/>
</dbReference>
<dbReference type="AlphaFoldDB" id="A0A8A4ZHG1"/>
<dbReference type="GO" id="GO:0046872">
    <property type="term" value="F:metal ion binding"/>
    <property type="evidence" value="ECO:0007669"/>
    <property type="project" value="UniProtKB-KW"/>
</dbReference>
<dbReference type="SUPFAM" id="SSF50129">
    <property type="entry name" value="GroES-like"/>
    <property type="match status" value="1"/>
</dbReference>
<dbReference type="Pfam" id="PF00107">
    <property type="entry name" value="ADH_zinc_N"/>
    <property type="match status" value="1"/>
</dbReference>
<dbReference type="EMBL" id="CP071868">
    <property type="protein sequence ID" value="QTE31482.1"/>
    <property type="molecule type" value="Genomic_DNA"/>
</dbReference>
<dbReference type="KEGG" id="psic:J4E96_10975"/>
<evidence type="ECO:0000256" key="1">
    <source>
        <dbReference type="ARBA" id="ARBA00001947"/>
    </source>
</evidence>
<evidence type="ECO:0000313" key="8">
    <source>
        <dbReference type="Proteomes" id="UP000663937"/>
    </source>
</evidence>
<name>A0A8A4ZHG1_9MICO</name>
<dbReference type="PANTHER" id="PTHR43161:SF9">
    <property type="entry name" value="SORBITOL DEHYDROGENASE"/>
    <property type="match status" value="1"/>
</dbReference>
<keyword evidence="4" id="KW-0862">Zinc</keyword>
<dbReference type="PANTHER" id="PTHR43161">
    <property type="entry name" value="SORBITOL DEHYDROGENASE"/>
    <property type="match status" value="1"/>
</dbReference>
<accession>A0A8A4ZHG1</accession>
<feature type="domain" description="Enoyl reductase (ER)" evidence="6">
    <location>
        <begin position="7"/>
        <end position="333"/>
    </location>
</feature>
<gene>
    <name evidence="7" type="ORF">J4E96_10975</name>
</gene>
<proteinExistence type="inferred from homology"/>
<organism evidence="7 8">
    <name type="scientific">Pengzhenrongella sicca</name>
    <dbReference type="NCBI Taxonomy" id="2819238"/>
    <lineage>
        <taxon>Bacteria</taxon>
        <taxon>Bacillati</taxon>
        <taxon>Actinomycetota</taxon>
        <taxon>Actinomycetes</taxon>
        <taxon>Micrococcales</taxon>
        <taxon>Pengzhenrongella</taxon>
    </lineage>
</organism>